<protein>
    <submittedName>
        <fullName evidence="4">TIGR02594, TIGR02594 family protein</fullName>
    </submittedName>
</protein>
<gene>
    <name evidence="6" type="ORF">UFOVP1032_145</name>
    <name evidence="7" type="ORF">UFOVP1125_61</name>
    <name evidence="8" type="ORF">UFOVP1173_7</name>
    <name evidence="9" type="ORF">UFOVP1241_77</name>
    <name evidence="10" type="ORF">UFOVP1491_145</name>
    <name evidence="11" type="ORF">UFOVP1579_145</name>
    <name evidence="3" type="ORF">UFOVP485_128</name>
    <name evidence="4" type="ORF">UFOVP575_80</name>
    <name evidence="5" type="ORF">UFOVP963_80</name>
</gene>
<evidence type="ECO:0000256" key="1">
    <source>
        <dbReference type="ARBA" id="ARBA00022529"/>
    </source>
</evidence>
<dbReference type="EMBL" id="LR796551">
    <property type="protein sequence ID" value="CAB4150975.1"/>
    <property type="molecule type" value="Genomic_DNA"/>
</dbReference>
<dbReference type="GO" id="GO:0001897">
    <property type="term" value="P:symbiont-mediated cytolysis of host cell"/>
    <property type="evidence" value="ECO:0007669"/>
    <property type="project" value="UniProtKB-ARBA"/>
</dbReference>
<dbReference type="Pfam" id="PF05257">
    <property type="entry name" value="CHAP"/>
    <property type="match status" value="1"/>
</dbReference>
<dbReference type="EMBL" id="LR797455">
    <property type="protein sequence ID" value="CAB4217963.1"/>
    <property type="molecule type" value="Genomic_DNA"/>
</dbReference>
<dbReference type="EMBL" id="LR796983">
    <property type="protein sequence ID" value="CAB4179880.1"/>
    <property type="molecule type" value="Genomic_DNA"/>
</dbReference>
<dbReference type="InterPro" id="IPR007921">
    <property type="entry name" value="CHAP_dom"/>
</dbReference>
<keyword evidence="1" id="KW-0929">Antimicrobial</keyword>
<dbReference type="EMBL" id="LR797080">
    <property type="protein sequence ID" value="CAB4185547.1"/>
    <property type="molecule type" value="Genomic_DNA"/>
</dbReference>
<reference evidence="4" key="1">
    <citation type="submission" date="2020-04" db="EMBL/GenBank/DDBJ databases">
        <authorList>
            <person name="Chiriac C."/>
            <person name="Salcher M."/>
            <person name="Ghai R."/>
            <person name="Kavagutti S V."/>
        </authorList>
    </citation>
    <scope>NUCLEOTIDE SEQUENCE</scope>
</reference>
<evidence type="ECO:0000313" key="7">
    <source>
        <dbReference type="EMBL" id="CAB4185547.1"/>
    </source>
</evidence>
<dbReference type="Gene3D" id="3.90.1720.10">
    <property type="entry name" value="endopeptidase domain like (from Nostoc punctiforme)"/>
    <property type="match status" value="1"/>
</dbReference>
<name>A0A6J5MUT8_9CAUD</name>
<organism evidence="4">
    <name type="scientific">uncultured Caudovirales phage</name>
    <dbReference type="NCBI Taxonomy" id="2100421"/>
    <lineage>
        <taxon>Viruses</taxon>
        <taxon>Duplodnaviria</taxon>
        <taxon>Heunggongvirae</taxon>
        <taxon>Uroviricota</taxon>
        <taxon>Caudoviricetes</taxon>
        <taxon>Peduoviridae</taxon>
        <taxon>Maltschvirus</taxon>
        <taxon>Maltschvirus maltsch</taxon>
    </lineage>
</organism>
<dbReference type="InterPro" id="IPR038765">
    <property type="entry name" value="Papain-like_cys_pep_sf"/>
</dbReference>
<sequence>MSQAQDVLAIAKKYVDEAYKEGTNNDTIFGKWYGMNNQPWCAMFVSFCFAEAGLSKLVAAQTKKGFAYCPAAVDWFKKRGQLVPVEEARAGDIIFFDFDGNKATAEHVEICYGAQHDKKQLTTFGGNTAPSGAGSQANGDGAYKKKRPYDKIIAVARPKWID</sequence>
<evidence type="ECO:0000313" key="5">
    <source>
        <dbReference type="EMBL" id="CAB4174766.1"/>
    </source>
</evidence>
<evidence type="ECO:0000313" key="6">
    <source>
        <dbReference type="EMBL" id="CAB4179880.1"/>
    </source>
</evidence>
<dbReference type="EMBL" id="LR796915">
    <property type="protein sequence ID" value="CAB4174766.1"/>
    <property type="molecule type" value="Genomic_DNA"/>
</dbReference>
<evidence type="ECO:0000313" key="11">
    <source>
        <dbReference type="EMBL" id="CAB5231677.1"/>
    </source>
</evidence>
<evidence type="ECO:0000313" key="9">
    <source>
        <dbReference type="EMBL" id="CAB4192731.1"/>
    </source>
</evidence>
<evidence type="ECO:0000313" key="4">
    <source>
        <dbReference type="EMBL" id="CAB4150975.1"/>
    </source>
</evidence>
<dbReference type="EMBL" id="LR798431">
    <property type="protein sequence ID" value="CAB5231677.1"/>
    <property type="molecule type" value="Genomic_DNA"/>
</dbReference>
<dbReference type="SUPFAM" id="SSF54001">
    <property type="entry name" value="Cysteine proteinases"/>
    <property type="match status" value="1"/>
</dbReference>
<evidence type="ECO:0000313" key="3">
    <source>
        <dbReference type="EMBL" id="CAB4146013.1"/>
    </source>
</evidence>
<accession>A0A6J5MUT8</accession>
<evidence type="ECO:0000313" key="10">
    <source>
        <dbReference type="EMBL" id="CAB4217963.1"/>
    </source>
</evidence>
<dbReference type="EMBL" id="LR796457">
    <property type="protein sequence ID" value="CAB4146013.1"/>
    <property type="molecule type" value="Genomic_DNA"/>
</dbReference>
<evidence type="ECO:0000259" key="2">
    <source>
        <dbReference type="Pfam" id="PF05257"/>
    </source>
</evidence>
<proteinExistence type="predicted"/>
<dbReference type="EMBL" id="LR797131">
    <property type="protein sequence ID" value="CAB4188898.1"/>
    <property type="molecule type" value="Genomic_DNA"/>
</dbReference>
<feature type="domain" description="Peptidase C51" evidence="2">
    <location>
        <begin position="36"/>
        <end position="127"/>
    </location>
</feature>
<dbReference type="EMBL" id="LR797188">
    <property type="protein sequence ID" value="CAB4192731.1"/>
    <property type="molecule type" value="Genomic_DNA"/>
</dbReference>
<evidence type="ECO:0000313" key="8">
    <source>
        <dbReference type="EMBL" id="CAB4188898.1"/>
    </source>
</evidence>